<comment type="subcellular location">
    <subcellularLocation>
        <location evidence="1">Cytoplasm</location>
    </subcellularLocation>
</comment>
<keyword evidence="2 7" id="KW-0597">Phosphoprotein</keyword>
<dbReference type="PANTHER" id="PTHR48111">
    <property type="entry name" value="REGULATOR OF RPOS"/>
    <property type="match status" value="1"/>
</dbReference>
<evidence type="ECO:0000256" key="2">
    <source>
        <dbReference type="ARBA" id="ARBA00022553"/>
    </source>
</evidence>
<dbReference type="SMART" id="SM00448">
    <property type="entry name" value="REC"/>
    <property type="match status" value="1"/>
</dbReference>
<comment type="caution">
    <text evidence="11">The sequence shown here is derived from an EMBL/GenBank/DDBJ whole genome shotgun (WGS) entry which is preliminary data.</text>
</comment>
<dbReference type="SUPFAM" id="SSF46894">
    <property type="entry name" value="C-terminal effector domain of the bipartite response regulators"/>
    <property type="match status" value="1"/>
</dbReference>
<dbReference type="EMBL" id="JBEPSB010000009">
    <property type="protein sequence ID" value="MET4561104.1"/>
    <property type="molecule type" value="Genomic_DNA"/>
</dbReference>
<keyword evidence="5 8" id="KW-0238">DNA-binding</keyword>
<sequence length="230" mass="26315">MQKHILLVEDDEAIREMVEKFLLMEGFLVSSVSNGEEAVQQCLSTSFDLVILDIMIPKLDGLEVLKIIRQQEALPIIIMSAKDSDVDKALGLGLGADDYIAKPFSMLEFSARVKAAIRRATKYSNQIEEKQDVLIVGDLSINVTNFSVEKNQQIVKLTSKEFGILKLFATNRNRVFTKQQIYQQIWNDEYYGDENIINVHIRRLREKIEDDPSNPQYIKTLWGIGYKLEG</sequence>
<feature type="modified residue" description="4-aspartylphosphate" evidence="7">
    <location>
        <position position="53"/>
    </location>
</feature>
<keyword evidence="4" id="KW-0805">Transcription regulation</keyword>
<feature type="domain" description="Response regulatory" evidence="9">
    <location>
        <begin position="4"/>
        <end position="117"/>
    </location>
</feature>
<dbReference type="Gene3D" id="3.40.50.2300">
    <property type="match status" value="1"/>
</dbReference>
<evidence type="ECO:0000313" key="12">
    <source>
        <dbReference type="Proteomes" id="UP001549363"/>
    </source>
</evidence>
<dbReference type="PANTHER" id="PTHR48111:SF26">
    <property type="entry name" value="STAGE 0 SPORULATION PROTEIN A HOMOLOG"/>
    <property type="match status" value="1"/>
</dbReference>
<dbReference type="InterPro" id="IPR016032">
    <property type="entry name" value="Sig_transdc_resp-reg_C-effctor"/>
</dbReference>
<dbReference type="RefSeq" id="WP_354471839.1">
    <property type="nucleotide sequence ID" value="NZ_JBEPSB010000009.1"/>
</dbReference>
<proteinExistence type="predicted"/>
<dbReference type="PROSITE" id="PS50110">
    <property type="entry name" value="RESPONSE_REGULATORY"/>
    <property type="match status" value="1"/>
</dbReference>
<dbReference type="Pfam" id="PF00072">
    <property type="entry name" value="Response_reg"/>
    <property type="match status" value="1"/>
</dbReference>
<feature type="domain" description="OmpR/PhoB-type" evidence="10">
    <location>
        <begin position="131"/>
        <end position="230"/>
    </location>
</feature>
<dbReference type="Gene3D" id="1.10.10.10">
    <property type="entry name" value="Winged helix-like DNA-binding domain superfamily/Winged helix DNA-binding domain"/>
    <property type="match status" value="1"/>
</dbReference>
<dbReference type="InterPro" id="IPR011006">
    <property type="entry name" value="CheY-like_superfamily"/>
</dbReference>
<gene>
    <name evidence="11" type="ORF">ABIA69_002249</name>
</gene>
<evidence type="ECO:0000256" key="6">
    <source>
        <dbReference type="ARBA" id="ARBA00023163"/>
    </source>
</evidence>
<evidence type="ECO:0000256" key="3">
    <source>
        <dbReference type="ARBA" id="ARBA00023012"/>
    </source>
</evidence>
<dbReference type="GO" id="GO:0003677">
    <property type="term" value="F:DNA binding"/>
    <property type="evidence" value="ECO:0007669"/>
    <property type="project" value="UniProtKB-KW"/>
</dbReference>
<keyword evidence="3" id="KW-0902">Two-component regulatory system</keyword>
<accession>A0ABV2PJJ3</accession>
<evidence type="ECO:0000313" key="11">
    <source>
        <dbReference type="EMBL" id="MET4561104.1"/>
    </source>
</evidence>
<dbReference type="Gene3D" id="6.10.250.690">
    <property type="match status" value="1"/>
</dbReference>
<keyword evidence="12" id="KW-1185">Reference proteome</keyword>
<organism evidence="11 12">
    <name type="scientific">Lysinibacillus parviboronicapiens</name>
    <dbReference type="NCBI Taxonomy" id="436516"/>
    <lineage>
        <taxon>Bacteria</taxon>
        <taxon>Bacillati</taxon>
        <taxon>Bacillota</taxon>
        <taxon>Bacilli</taxon>
        <taxon>Bacillales</taxon>
        <taxon>Bacillaceae</taxon>
        <taxon>Lysinibacillus</taxon>
    </lineage>
</organism>
<dbReference type="PROSITE" id="PS51755">
    <property type="entry name" value="OMPR_PHOB"/>
    <property type="match status" value="1"/>
</dbReference>
<dbReference type="InterPro" id="IPR039420">
    <property type="entry name" value="WalR-like"/>
</dbReference>
<evidence type="ECO:0000256" key="1">
    <source>
        <dbReference type="ARBA" id="ARBA00004496"/>
    </source>
</evidence>
<dbReference type="InterPro" id="IPR001867">
    <property type="entry name" value="OmpR/PhoB-type_DNA-bd"/>
</dbReference>
<dbReference type="InterPro" id="IPR036388">
    <property type="entry name" value="WH-like_DNA-bd_sf"/>
</dbReference>
<evidence type="ECO:0000256" key="5">
    <source>
        <dbReference type="ARBA" id="ARBA00023125"/>
    </source>
</evidence>
<dbReference type="SMART" id="SM00862">
    <property type="entry name" value="Trans_reg_C"/>
    <property type="match status" value="1"/>
</dbReference>
<evidence type="ECO:0000256" key="4">
    <source>
        <dbReference type="ARBA" id="ARBA00023015"/>
    </source>
</evidence>
<name>A0ABV2PJJ3_9BACI</name>
<evidence type="ECO:0000256" key="8">
    <source>
        <dbReference type="PROSITE-ProRule" id="PRU01091"/>
    </source>
</evidence>
<dbReference type="Proteomes" id="UP001549363">
    <property type="component" value="Unassembled WGS sequence"/>
</dbReference>
<feature type="DNA-binding region" description="OmpR/PhoB-type" evidence="8">
    <location>
        <begin position="131"/>
        <end position="230"/>
    </location>
</feature>
<dbReference type="CDD" id="cd00383">
    <property type="entry name" value="trans_reg_C"/>
    <property type="match status" value="1"/>
</dbReference>
<protein>
    <submittedName>
        <fullName evidence="11">DNA-binding response OmpR family regulator</fullName>
    </submittedName>
</protein>
<evidence type="ECO:0000259" key="9">
    <source>
        <dbReference type="PROSITE" id="PS50110"/>
    </source>
</evidence>
<dbReference type="Pfam" id="PF00486">
    <property type="entry name" value="Trans_reg_C"/>
    <property type="match status" value="1"/>
</dbReference>
<dbReference type="InterPro" id="IPR001789">
    <property type="entry name" value="Sig_transdc_resp-reg_receiver"/>
</dbReference>
<keyword evidence="6" id="KW-0804">Transcription</keyword>
<dbReference type="SUPFAM" id="SSF52172">
    <property type="entry name" value="CheY-like"/>
    <property type="match status" value="1"/>
</dbReference>
<evidence type="ECO:0000259" key="10">
    <source>
        <dbReference type="PROSITE" id="PS51755"/>
    </source>
</evidence>
<evidence type="ECO:0000256" key="7">
    <source>
        <dbReference type="PROSITE-ProRule" id="PRU00169"/>
    </source>
</evidence>
<reference evidence="11 12" key="1">
    <citation type="submission" date="2024-06" db="EMBL/GenBank/DDBJ databases">
        <title>Sorghum-associated microbial communities from plants grown in Nebraska, USA.</title>
        <authorList>
            <person name="Schachtman D."/>
        </authorList>
    </citation>
    <scope>NUCLEOTIDE SEQUENCE [LARGE SCALE GENOMIC DNA]</scope>
    <source>
        <strain evidence="11 12">736</strain>
    </source>
</reference>